<dbReference type="PANTHER" id="PTHR42648">
    <property type="entry name" value="TRANSPOSASE, PUTATIVE-RELATED"/>
    <property type="match status" value="1"/>
</dbReference>
<dbReference type="Proteomes" id="UP000765509">
    <property type="component" value="Unassembled WGS sequence"/>
</dbReference>
<dbReference type="InterPro" id="IPR057670">
    <property type="entry name" value="SH3_retrovirus"/>
</dbReference>
<reference evidence="5" key="1">
    <citation type="submission" date="2021-03" db="EMBL/GenBank/DDBJ databases">
        <title>Draft genome sequence of rust myrtle Austropuccinia psidii MF-1, a brazilian biotype.</title>
        <authorList>
            <person name="Quecine M.C."/>
            <person name="Pachon D.M.R."/>
            <person name="Bonatelli M.L."/>
            <person name="Correr F.H."/>
            <person name="Franceschini L.M."/>
            <person name="Leite T.F."/>
            <person name="Margarido G.R.A."/>
            <person name="Almeida C.A."/>
            <person name="Ferrarezi J.A."/>
            <person name="Labate C.A."/>
        </authorList>
    </citation>
    <scope>NUCLEOTIDE SEQUENCE</scope>
    <source>
        <strain evidence="5">MF-1</strain>
    </source>
</reference>
<dbReference type="Pfam" id="PF07727">
    <property type="entry name" value="RVT_2"/>
    <property type="match status" value="1"/>
</dbReference>
<dbReference type="EMBL" id="AVOT02003029">
    <property type="protein sequence ID" value="MBW0472262.1"/>
    <property type="molecule type" value="Genomic_DNA"/>
</dbReference>
<accession>A0A9Q3BWS1</accession>
<feature type="domain" description="Retroviral polymerase SH3-like" evidence="4">
    <location>
        <begin position="46"/>
        <end position="108"/>
    </location>
</feature>
<dbReference type="GO" id="GO:0046872">
    <property type="term" value="F:metal ion binding"/>
    <property type="evidence" value="ECO:0007669"/>
    <property type="project" value="UniProtKB-KW"/>
</dbReference>
<organism evidence="5 6">
    <name type="scientific">Austropuccinia psidii MF-1</name>
    <dbReference type="NCBI Taxonomy" id="1389203"/>
    <lineage>
        <taxon>Eukaryota</taxon>
        <taxon>Fungi</taxon>
        <taxon>Dikarya</taxon>
        <taxon>Basidiomycota</taxon>
        <taxon>Pucciniomycotina</taxon>
        <taxon>Pucciniomycetes</taxon>
        <taxon>Pucciniales</taxon>
        <taxon>Sphaerophragmiaceae</taxon>
        <taxon>Austropuccinia</taxon>
    </lineage>
</organism>
<keyword evidence="2" id="KW-0378">Hydrolase</keyword>
<dbReference type="InterPro" id="IPR039537">
    <property type="entry name" value="Retrotran_Ty1/copia-like"/>
</dbReference>
<evidence type="ECO:0000313" key="5">
    <source>
        <dbReference type="EMBL" id="MBW0472262.1"/>
    </source>
</evidence>
<dbReference type="InterPro" id="IPR013103">
    <property type="entry name" value="RVT_2"/>
</dbReference>
<proteinExistence type="predicted"/>
<dbReference type="AlphaFoldDB" id="A0A9Q3BWS1"/>
<evidence type="ECO:0000259" key="3">
    <source>
        <dbReference type="Pfam" id="PF07727"/>
    </source>
</evidence>
<keyword evidence="6" id="KW-1185">Reference proteome</keyword>
<dbReference type="OrthoDB" id="3261476at2759"/>
<comment type="caution">
    <text evidence="5">The sequence shown here is derived from an EMBL/GenBank/DDBJ whole genome shotgun (WGS) entry which is preliminary data.</text>
</comment>
<evidence type="ECO:0000256" key="1">
    <source>
        <dbReference type="ARBA" id="ARBA00022723"/>
    </source>
</evidence>
<feature type="domain" description="Reverse transcriptase Ty1/copia-type" evidence="3">
    <location>
        <begin position="216"/>
        <end position="272"/>
    </location>
</feature>
<protein>
    <recommendedName>
        <fullName evidence="7">Reverse transcriptase Ty1/copia-type domain-containing protein</fullName>
    </recommendedName>
</protein>
<dbReference type="GO" id="GO:0016787">
    <property type="term" value="F:hydrolase activity"/>
    <property type="evidence" value="ECO:0007669"/>
    <property type="project" value="UniProtKB-KW"/>
</dbReference>
<evidence type="ECO:0008006" key="7">
    <source>
        <dbReference type="Google" id="ProtNLM"/>
    </source>
</evidence>
<evidence type="ECO:0000259" key="4">
    <source>
        <dbReference type="Pfam" id="PF25597"/>
    </source>
</evidence>
<sequence>MTFWGEAITTVAFLCNLISKQDNNTTPFESWYHQKPPLKHLKLFGCKAWIQIPLQSCTHKFAPVSWEGIFLGYENSGSSYRIFRNWDQAVVISRNVVFDKKTFPSISSHNVTSLSPDLTSLFPYSNRNQRESTTMTLPEPIMEHRIRVIGPRHPTLISSDIDPANILSFRRRPRTNLTQTRVEEVPSSYYEALLGLNKEKWAEAIQTKLSNMEKLKVWTPCSRTTEDKPITCTWAFKIKKDASGNPVKYKASLCAQGFWQIPGVDYQHTFSPTG</sequence>
<dbReference type="PANTHER" id="PTHR42648:SF28">
    <property type="entry name" value="TRANSPOSON-ENCODED PROTEIN WITH RIBONUCLEASE H-LIKE AND RETROVIRUS ZINC FINGER-LIKE DOMAINS"/>
    <property type="match status" value="1"/>
</dbReference>
<evidence type="ECO:0000256" key="2">
    <source>
        <dbReference type="ARBA" id="ARBA00022801"/>
    </source>
</evidence>
<dbReference type="Pfam" id="PF25597">
    <property type="entry name" value="SH3_retrovirus"/>
    <property type="match status" value="1"/>
</dbReference>
<keyword evidence="1" id="KW-0479">Metal-binding</keyword>
<name>A0A9Q3BWS1_9BASI</name>
<gene>
    <name evidence="5" type="ORF">O181_011977</name>
</gene>
<evidence type="ECO:0000313" key="6">
    <source>
        <dbReference type="Proteomes" id="UP000765509"/>
    </source>
</evidence>